<proteinExistence type="predicted"/>
<sequence length="396" mass="42031">MNILPVIEASTEELTEIFKDLHAHPEIGMEEERTSAIVAEKLKEYGVDEIHTGVGKTGVVGIVRGKGTGGKRVGLRADMDALPIHEQTNLPYSSKNPGKMHACGHDSHTTMLLGAAKHLAETRDFDGTAILIFQPAEEGLGGARGMLADGLFDRFPCDEVYGMHNSPNGAPGSVGICKGAAMAGAAFFDITVTGRGSHAAMPQQSRDALVIASSLVGQLQTIVSRNVAPLDACVLSVTQIHAGSAYNIVPETAHLCGTIRYFKDSVYETAETRMKDLCAGMAQAYGVEITAELRNVFDVLMNDDALSDAYMDAARDIVGEDMISRTDEPATGSEDFADMLKVVPGAYCRVGHTGTVPLHNPGFVLGTEMLPVGASIMARVVERRMPLDNTTAEAAG</sequence>
<accession>A0A521BLF4</accession>
<evidence type="ECO:0000256" key="1">
    <source>
        <dbReference type="ARBA" id="ARBA00022801"/>
    </source>
</evidence>
<keyword evidence="2" id="KW-0479">Metal-binding</keyword>
<dbReference type="InterPro" id="IPR011650">
    <property type="entry name" value="Peptidase_M20_dimer"/>
</dbReference>
<dbReference type="SUPFAM" id="SSF55031">
    <property type="entry name" value="Bacterial exopeptidase dimerisation domain"/>
    <property type="match status" value="1"/>
</dbReference>
<keyword evidence="5" id="KW-1185">Reference proteome</keyword>
<dbReference type="Gene3D" id="3.30.70.360">
    <property type="match status" value="1"/>
</dbReference>
<feature type="binding site" evidence="2">
    <location>
        <position position="138"/>
    </location>
    <ligand>
        <name>Mn(2+)</name>
        <dbReference type="ChEBI" id="CHEBI:29035"/>
        <label>2</label>
    </ligand>
</feature>
<dbReference type="RefSeq" id="WP_142492158.1">
    <property type="nucleotide sequence ID" value="NZ_FXTO01000003.1"/>
</dbReference>
<dbReference type="Pfam" id="PF01546">
    <property type="entry name" value="Peptidase_M20"/>
    <property type="match status" value="1"/>
</dbReference>
<dbReference type="FunFam" id="3.30.70.360:FF:000001">
    <property type="entry name" value="N-acetyldiaminopimelate deacetylase"/>
    <property type="match status" value="1"/>
</dbReference>
<dbReference type="OrthoDB" id="9777385at2"/>
<comment type="cofactor">
    <cofactor evidence="2">
        <name>Mn(2+)</name>
        <dbReference type="ChEBI" id="CHEBI:29035"/>
    </cofactor>
    <text evidence="2">The Mn(2+) ion enhances activity.</text>
</comment>
<dbReference type="NCBIfam" id="TIGR01891">
    <property type="entry name" value="amidohydrolases"/>
    <property type="match status" value="1"/>
</dbReference>
<name>A0A521BLF4_9RHOB</name>
<keyword evidence="2" id="KW-0464">Manganese</keyword>
<dbReference type="PIRSF" id="PIRSF005962">
    <property type="entry name" value="Pept_M20D_amidohydro"/>
    <property type="match status" value="1"/>
</dbReference>
<evidence type="ECO:0000313" key="4">
    <source>
        <dbReference type="EMBL" id="SMO47631.1"/>
    </source>
</evidence>
<dbReference type="EMBL" id="FXTO01000003">
    <property type="protein sequence ID" value="SMO47631.1"/>
    <property type="molecule type" value="Genomic_DNA"/>
</dbReference>
<dbReference type="InterPro" id="IPR036264">
    <property type="entry name" value="Bact_exopeptidase_dim_dom"/>
</dbReference>
<dbReference type="PANTHER" id="PTHR11014">
    <property type="entry name" value="PEPTIDASE M20 FAMILY MEMBER"/>
    <property type="match status" value="1"/>
</dbReference>
<evidence type="ECO:0000313" key="5">
    <source>
        <dbReference type="Proteomes" id="UP000316030"/>
    </source>
</evidence>
<gene>
    <name evidence="4" type="ORF">SAMN06265173_103117</name>
</gene>
<dbReference type="GO" id="GO:0050118">
    <property type="term" value="F:N-acetyldiaminopimelate deacetylase activity"/>
    <property type="evidence" value="ECO:0007669"/>
    <property type="project" value="UniProtKB-ARBA"/>
</dbReference>
<feature type="binding site" evidence="2">
    <location>
        <position position="359"/>
    </location>
    <ligand>
        <name>Mn(2+)</name>
        <dbReference type="ChEBI" id="CHEBI:29035"/>
        <label>2</label>
    </ligand>
</feature>
<dbReference type="InterPro" id="IPR017439">
    <property type="entry name" value="Amidohydrolase"/>
</dbReference>
<evidence type="ECO:0000256" key="2">
    <source>
        <dbReference type="PIRSR" id="PIRSR005962-1"/>
    </source>
</evidence>
<protein>
    <submittedName>
        <fullName evidence="4">Hippurate hydrolase</fullName>
    </submittedName>
</protein>
<dbReference type="GO" id="GO:0046872">
    <property type="term" value="F:metal ion binding"/>
    <property type="evidence" value="ECO:0007669"/>
    <property type="project" value="UniProtKB-KW"/>
</dbReference>
<feature type="binding site" evidence="2">
    <location>
        <position position="103"/>
    </location>
    <ligand>
        <name>Mn(2+)</name>
        <dbReference type="ChEBI" id="CHEBI:29035"/>
        <label>2</label>
    </ligand>
</feature>
<evidence type="ECO:0000259" key="3">
    <source>
        <dbReference type="Pfam" id="PF07687"/>
    </source>
</evidence>
<keyword evidence="1 4" id="KW-0378">Hydrolase</keyword>
<dbReference type="InterPro" id="IPR002933">
    <property type="entry name" value="Peptidase_M20"/>
</dbReference>
<dbReference type="Pfam" id="PF07687">
    <property type="entry name" value="M20_dimer"/>
    <property type="match status" value="1"/>
</dbReference>
<dbReference type="Proteomes" id="UP000316030">
    <property type="component" value="Unassembled WGS sequence"/>
</dbReference>
<dbReference type="PANTHER" id="PTHR11014:SF63">
    <property type="entry name" value="METALLOPEPTIDASE, PUTATIVE (AFU_ORTHOLOGUE AFUA_6G09600)-RELATED"/>
    <property type="match status" value="1"/>
</dbReference>
<feature type="binding site" evidence="2">
    <location>
        <position position="105"/>
    </location>
    <ligand>
        <name>Mn(2+)</name>
        <dbReference type="ChEBI" id="CHEBI:29035"/>
        <label>2</label>
    </ligand>
</feature>
<feature type="domain" description="Peptidase M20 dimerisation" evidence="3">
    <location>
        <begin position="184"/>
        <end position="278"/>
    </location>
</feature>
<dbReference type="CDD" id="cd05666">
    <property type="entry name" value="M20_Acy1-like"/>
    <property type="match status" value="1"/>
</dbReference>
<dbReference type="GO" id="GO:0019877">
    <property type="term" value="P:diaminopimelate biosynthetic process"/>
    <property type="evidence" value="ECO:0007669"/>
    <property type="project" value="UniProtKB-ARBA"/>
</dbReference>
<feature type="binding site" evidence="2">
    <location>
        <position position="164"/>
    </location>
    <ligand>
        <name>Mn(2+)</name>
        <dbReference type="ChEBI" id="CHEBI:29035"/>
        <label>2</label>
    </ligand>
</feature>
<organism evidence="4 5">
    <name type="scientific">Thalassovita litoralis</name>
    <dbReference type="NCBI Taxonomy" id="1010611"/>
    <lineage>
        <taxon>Bacteria</taxon>
        <taxon>Pseudomonadati</taxon>
        <taxon>Pseudomonadota</taxon>
        <taxon>Alphaproteobacteria</taxon>
        <taxon>Rhodobacterales</taxon>
        <taxon>Roseobacteraceae</taxon>
        <taxon>Thalassovita</taxon>
    </lineage>
</organism>
<dbReference type="AlphaFoldDB" id="A0A521BLF4"/>
<dbReference type="Gene3D" id="3.40.630.10">
    <property type="entry name" value="Zn peptidases"/>
    <property type="match status" value="1"/>
</dbReference>
<dbReference type="SUPFAM" id="SSF53187">
    <property type="entry name" value="Zn-dependent exopeptidases"/>
    <property type="match status" value="1"/>
</dbReference>
<reference evidence="4 5" key="1">
    <citation type="submission" date="2017-05" db="EMBL/GenBank/DDBJ databases">
        <authorList>
            <person name="Varghese N."/>
            <person name="Submissions S."/>
        </authorList>
    </citation>
    <scope>NUCLEOTIDE SEQUENCE [LARGE SCALE GENOMIC DNA]</scope>
    <source>
        <strain evidence="4 5">DSM 29506</strain>
    </source>
</reference>